<dbReference type="Pfam" id="PF00534">
    <property type="entry name" value="Glycos_transf_1"/>
    <property type="match status" value="1"/>
</dbReference>
<proteinExistence type="predicted"/>
<dbReference type="eggNOG" id="COG0438">
    <property type="taxonomic scope" value="Bacteria"/>
</dbReference>
<dbReference type="Gene3D" id="3.40.50.2000">
    <property type="entry name" value="Glycogen Phosphorylase B"/>
    <property type="match status" value="2"/>
</dbReference>
<feature type="domain" description="Glycosyltransferase subfamily 4-like N-terminal" evidence="2">
    <location>
        <begin position="20"/>
        <end position="170"/>
    </location>
</feature>
<dbReference type="RefSeq" id="WP_014401976.1">
    <property type="nucleotide sequence ID" value="NC_017033.1"/>
</dbReference>
<protein>
    <submittedName>
        <fullName evidence="3">Glycosyltransferase</fullName>
    </submittedName>
</protein>
<evidence type="ECO:0000259" key="1">
    <source>
        <dbReference type="Pfam" id="PF00534"/>
    </source>
</evidence>
<dbReference type="InterPro" id="IPR001296">
    <property type="entry name" value="Glyco_trans_1"/>
</dbReference>
<evidence type="ECO:0000259" key="2">
    <source>
        <dbReference type="Pfam" id="PF13439"/>
    </source>
</evidence>
<dbReference type="EMBL" id="CP003350">
    <property type="protein sequence ID" value="AFC84970.1"/>
    <property type="molecule type" value="Genomic_DNA"/>
</dbReference>
<dbReference type="PANTHER" id="PTHR12526:SF638">
    <property type="entry name" value="SPORE COAT PROTEIN SA"/>
    <property type="match status" value="1"/>
</dbReference>
<evidence type="ECO:0000313" key="4">
    <source>
        <dbReference type="Proteomes" id="UP000005234"/>
    </source>
</evidence>
<dbReference type="STRING" id="767434.Fraau_0483"/>
<dbReference type="InterPro" id="IPR028098">
    <property type="entry name" value="Glyco_trans_4-like_N"/>
</dbReference>
<dbReference type="AlphaFoldDB" id="H8L4D7"/>
<dbReference type="Proteomes" id="UP000005234">
    <property type="component" value="Chromosome"/>
</dbReference>
<sequence length="377" mass="40390">MYGRSSHLTVVQLIPALQAGGAERSVLEIGRALTAAGHRSLVISAGGRLVEALQTEGSEHLTLDLGRKSLRSLAAILPLRRQLAAIQPDIVHVRSRLPAWLAALAMRGLPSRPAVVSTVHGLNSPGRYSSIMVRADAVIAVSDTVRDYIGTHYPWLPDDRLTVIPRGVDARAFPRGHQPSAAWLADWAARFPRLAGGRLLVLPGRGTRLKGHRHGLELLARLRARGLDVRLWMPGVVEPGREAYLAELKALASELGVAEQVEFSPSQTDIREIFAMADIVLQLSDKPEALGRTVLEGLSLGRPVVGFAHGGVGELLVRHYPQGAVPLADAEALANTVAGLLLKPQPPLPLQAPDLAAMQAATLRVYARVAAARRPPV</sequence>
<dbReference type="Pfam" id="PF13439">
    <property type="entry name" value="Glyco_transf_4"/>
    <property type="match status" value="1"/>
</dbReference>
<dbReference type="PANTHER" id="PTHR12526">
    <property type="entry name" value="GLYCOSYLTRANSFERASE"/>
    <property type="match status" value="1"/>
</dbReference>
<dbReference type="KEGG" id="fau:Fraau_0483"/>
<dbReference type="GO" id="GO:0016757">
    <property type="term" value="F:glycosyltransferase activity"/>
    <property type="evidence" value="ECO:0007669"/>
    <property type="project" value="InterPro"/>
</dbReference>
<reference evidence="3" key="1">
    <citation type="submission" date="2012-02" db="EMBL/GenBank/DDBJ databases">
        <title>The complete genome of Frateuria aurantia DSM 6220.</title>
        <authorList>
            <consortium name="US DOE Joint Genome Institute (JGI-PGF)"/>
            <person name="Lucas S."/>
            <person name="Copeland A."/>
            <person name="Lapidus A."/>
            <person name="Glavina del Rio T."/>
            <person name="Dalin E."/>
            <person name="Tice H."/>
            <person name="Bruce D."/>
            <person name="Goodwin L."/>
            <person name="Pitluck S."/>
            <person name="Peters L."/>
            <person name="Ovchinnikova G."/>
            <person name="Teshima H."/>
            <person name="Kyrpides N."/>
            <person name="Mavromatis K."/>
            <person name="Ivanova N."/>
            <person name="Brettin T."/>
            <person name="Detter J.C."/>
            <person name="Han C."/>
            <person name="Larimer F."/>
            <person name="Land M."/>
            <person name="Hauser L."/>
            <person name="Markowitz V."/>
            <person name="Cheng J.-F."/>
            <person name="Hugenholtz P."/>
            <person name="Woyke T."/>
            <person name="Wu D."/>
            <person name="Brambilla E."/>
            <person name="Klenk H.-P."/>
            <person name="Eisen J.A."/>
        </authorList>
    </citation>
    <scope>NUCLEOTIDE SEQUENCE</scope>
    <source>
        <strain evidence="3">DSM 6220</strain>
    </source>
</reference>
<feature type="domain" description="Glycosyl transferase family 1" evidence="1">
    <location>
        <begin position="198"/>
        <end position="344"/>
    </location>
</feature>
<dbReference type="OrthoDB" id="8523124at2"/>
<keyword evidence="3" id="KW-0808">Transferase</keyword>
<dbReference type="SUPFAM" id="SSF53756">
    <property type="entry name" value="UDP-Glycosyltransferase/glycogen phosphorylase"/>
    <property type="match status" value="1"/>
</dbReference>
<dbReference type="HOGENOM" id="CLU_009583_0_3_6"/>
<evidence type="ECO:0000313" key="3">
    <source>
        <dbReference type="EMBL" id="AFC84970.1"/>
    </source>
</evidence>
<organism evidence="3 4">
    <name type="scientific">Frateuria aurantia (strain ATCC 33424 / DSM 6220 / KCTC 2777 / LMG 1558 / NBRC 3245 / NCIMB 13370)</name>
    <name type="common">Acetobacter aurantius</name>
    <dbReference type="NCBI Taxonomy" id="767434"/>
    <lineage>
        <taxon>Bacteria</taxon>
        <taxon>Pseudomonadati</taxon>
        <taxon>Pseudomonadota</taxon>
        <taxon>Gammaproteobacteria</taxon>
        <taxon>Lysobacterales</taxon>
        <taxon>Rhodanobacteraceae</taxon>
        <taxon>Frateuria</taxon>
    </lineage>
</organism>
<accession>H8L4D7</accession>
<dbReference type="GO" id="GO:1901135">
    <property type="term" value="P:carbohydrate derivative metabolic process"/>
    <property type="evidence" value="ECO:0007669"/>
    <property type="project" value="UniProtKB-ARBA"/>
</dbReference>
<name>H8L4D7_FRAAD</name>
<gene>
    <name evidence="3" type="ordered locus">Fraau_0483</name>
</gene>
<keyword evidence="4" id="KW-1185">Reference proteome</keyword>